<keyword evidence="3 7" id="KW-0378">Hydrolase</keyword>
<reference evidence="10" key="1">
    <citation type="submission" date="2023-07" db="EMBL/GenBank/DDBJ databases">
        <authorList>
            <person name="Stuckert A."/>
        </authorList>
    </citation>
    <scope>NUCLEOTIDE SEQUENCE</scope>
</reference>
<protein>
    <recommendedName>
        <fullName evidence="9">Peptidase S1 domain-containing protein</fullName>
    </recommendedName>
</protein>
<organism evidence="10 11">
    <name type="scientific">Ranitomeya imitator</name>
    <name type="common">mimic poison frog</name>
    <dbReference type="NCBI Taxonomy" id="111125"/>
    <lineage>
        <taxon>Eukaryota</taxon>
        <taxon>Metazoa</taxon>
        <taxon>Chordata</taxon>
        <taxon>Craniata</taxon>
        <taxon>Vertebrata</taxon>
        <taxon>Euteleostomi</taxon>
        <taxon>Amphibia</taxon>
        <taxon>Batrachia</taxon>
        <taxon>Anura</taxon>
        <taxon>Neobatrachia</taxon>
        <taxon>Hyloidea</taxon>
        <taxon>Dendrobatidae</taxon>
        <taxon>Dendrobatinae</taxon>
        <taxon>Ranitomeya</taxon>
    </lineage>
</organism>
<keyword evidence="8" id="KW-0812">Transmembrane</keyword>
<dbReference type="PANTHER" id="PTHR24253">
    <property type="entry name" value="TRANSMEMBRANE PROTEASE SERINE"/>
    <property type="match status" value="1"/>
</dbReference>
<evidence type="ECO:0000256" key="2">
    <source>
        <dbReference type="ARBA" id="ARBA00022729"/>
    </source>
</evidence>
<keyword evidence="6" id="KW-0325">Glycoprotein</keyword>
<evidence type="ECO:0000256" key="1">
    <source>
        <dbReference type="ARBA" id="ARBA00022670"/>
    </source>
</evidence>
<dbReference type="SUPFAM" id="SSF50494">
    <property type="entry name" value="Trypsin-like serine proteases"/>
    <property type="match status" value="1"/>
</dbReference>
<dbReference type="Pfam" id="PF00089">
    <property type="entry name" value="Trypsin"/>
    <property type="match status" value="1"/>
</dbReference>
<dbReference type="PROSITE" id="PS00134">
    <property type="entry name" value="TRYPSIN_HIS"/>
    <property type="match status" value="1"/>
</dbReference>
<keyword evidence="2" id="KW-0732">Signal</keyword>
<keyword evidence="8" id="KW-0472">Membrane</keyword>
<dbReference type="InterPro" id="IPR001254">
    <property type="entry name" value="Trypsin_dom"/>
</dbReference>
<evidence type="ECO:0000256" key="4">
    <source>
        <dbReference type="ARBA" id="ARBA00022825"/>
    </source>
</evidence>
<dbReference type="InterPro" id="IPR001314">
    <property type="entry name" value="Peptidase_S1A"/>
</dbReference>
<dbReference type="PROSITE" id="PS00135">
    <property type="entry name" value="TRYPSIN_SER"/>
    <property type="match status" value="1"/>
</dbReference>
<evidence type="ECO:0000256" key="8">
    <source>
        <dbReference type="SAM" id="Phobius"/>
    </source>
</evidence>
<dbReference type="InterPro" id="IPR033116">
    <property type="entry name" value="TRYPSIN_SER"/>
</dbReference>
<gene>
    <name evidence="10" type="ORF">RIMI_LOCUS22264557</name>
</gene>
<evidence type="ECO:0000313" key="10">
    <source>
        <dbReference type="EMBL" id="CAJ0967531.1"/>
    </source>
</evidence>
<dbReference type="InterPro" id="IPR018114">
    <property type="entry name" value="TRYPSIN_HIS"/>
</dbReference>
<dbReference type="SMART" id="SM00020">
    <property type="entry name" value="Tryp_SPc"/>
    <property type="match status" value="1"/>
</dbReference>
<dbReference type="PROSITE" id="PS50240">
    <property type="entry name" value="TRYPSIN_DOM"/>
    <property type="match status" value="1"/>
</dbReference>
<evidence type="ECO:0000256" key="7">
    <source>
        <dbReference type="RuleBase" id="RU363034"/>
    </source>
</evidence>
<keyword evidence="4 7" id="KW-0720">Serine protease</keyword>
<dbReference type="InterPro" id="IPR043504">
    <property type="entry name" value="Peptidase_S1_PA_chymotrypsin"/>
</dbReference>
<name>A0ABN9ML74_9NEOB</name>
<feature type="transmembrane region" description="Helical" evidence="8">
    <location>
        <begin position="15"/>
        <end position="41"/>
    </location>
</feature>
<evidence type="ECO:0000259" key="9">
    <source>
        <dbReference type="PROSITE" id="PS50240"/>
    </source>
</evidence>
<proteinExistence type="predicted"/>
<dbReference type="PRINTS" id="PR00722">
    <property type="entry name" value="CHYMOTRYPSIN"/>
</dbReference>
<dbReference type="Gene3D" id="2.40.10.10">
    <property type="entry name" value="Trypsin-like serine proteases"/>
    <property type="match status" value="2"/>
</dbReference>
<feature type="domain" description="Peptidase S1" evidence="9">
    <location>
        <begin position="82"/>
        <end position="324"/>
    </location>
</feature>
<dbReference type="EMBL" id="CAUEEQ010078358">
    <property type="protein sequence ID" value="CAJ0967531.1"/>
    <property type="molecule type" value="Genomic_DNA"/>
</dbReference>
<evidence type="ECO:0000313" key="11">
    <source>
        <dbReference type="Proteomes" id="UP001176940"/>
    </source>
</evidence>
<evidence type="ECO:0000256" key="3">
    <source>
        <dbReference type="ARBA" id="ARBA00022801"/>
    </source>
</evidence>
<dbReference type="Proteomes" id="UP001176940">
    <property type="component" value="Unassembled WGS sequence"/>
</dbReference>
<dbReference type="PANTHER" id="PTHR24253:SF144">
    <property type="entry name" value="CHYMOTRYPSIN-LIKE PROTEASE CTRL-1-RELATED"/>
    <property type="match status" value="1"/>
</dbReference>
<keyword evidence="8" id="KW-1133">Transmembrane helix</keyword>
<dbReference type="InterPro" id="IPR009003">
    <property type="entry name" value="Peptidase_S1_PA"/>
</dbReference>
<keyword evidence="5" id="KW-1015">Disulfide bond</keyword>
<sequence>MLHSLLFFCIMLHRYSSSASCFIVTLLLHYASSLLFFCIMLHRYSSSALCFIVTLLLHYASSLLFFCIMLHQCGKPQVSNRIMGGQNAQAGEWPWQVSLRLNGRHFCGGSLISTTWVVSAAHCITSAVTTSSLTVHLGSYKISLPNSNEISVNVKKIMRNPSFSDIGSLGDISLIELANNMNFTSYILPVCLPTANVTFPMGLMCWITGWGDTRSGVSLPSPMTLQEVSLPLIDTQTCDELYHISSTTSNSTPIILEDMICAGYKIGGTDSCQGDSGGPLVCSQEGQWFLAGLVSWGEGCGLLNRPGVYTKVTSHIDWINMNAADSEENTLDVTFTGVVNKNAYLYPTSVTTSLTTSRATGLLCVFPLLSILASLFI</sequence>
<comment type="caution">
    <text evidence="10">The sequence shown here is derived from an EMBL/GenBank/DDBJ whole genome shotgun (WGS) entry which is preliminary data.</text>
</comment>
<evidence type="ECO:0000256" key="5">
    <source>
        <dbReference type="ARBA" id="ARBA00023157"/>
    </source>
</evidence>
<dbReference type="CDD" id="cd00190">
    <property type="entry name" value="Tryp_SPc"/>
    <property type="match status" value="1"/>
</dbReference>
<feature type="transmembrane region" description="Helical" evidence="8">
    <location>
        <begin position="48"/>
        <end position="71"/>
    </location>
</feature>
<keyword evidence="11" id="KW-1185">Reference proteome</keyword>
<accession>A0ABN9ML74</accession>
<evidence type="ECO:0000256" key="6">
    <source>
        <dbReference type="ARBA" id="ARBA00023180"/>
    </source>
</evidence>
<keyword evidence="1 7" id="KW-0645">Protease</keyword>